<dbReference type="GO" id="GO:0016787">
    <property type="term" value="F:hydrolase activity"/>
    <property type="evidence" value="ECO:0007669"/>
    <property type="project" value="UniProtKB-KW"/>
</dbReference>
<organism evidence="1 3">
    <name type="scientific">Legionella feeleii</name>
    <dbReference type="NCBI Taxonomy" id="453"/>
    <lineage>
        <taxon>Bacteria</taxon>
        <taxon>Pseudomonadati</taxon>
        <taxon>Pseudomonadota</taxon>
        <taxon>Gammaproteobacteria</taxon>
        <taxon>Legionellales</taxon>
        <taxon>Legionellaceae</taxon>
        <taxon>Legionella</taxon>
    </lineage>
</organism>
<name>A0A0W0U4Q6_9GAMM</name>
<dbReference type="SUPFAM" id="SSF53474">
    <property type="entry name" value="alpha/beta-Hydrolases"/>
    <property type="match status" value="1"/>
</dbReference>
<proteinExistence type="predicted"/>
<dbReference type="EMBL" id="LNYB01000018">
    <property type="protein sequence ID" value="KTD03012.1"/>
    <property type="molecule type" value="Genomic_DNA"/>
</dbReference>
<dbReference type="PATRIC" id="fig|453.4.peg.678"/>
<dbReference type="EMBL" id="UASS01000038">
    <property type="protein sequence ID" value="SPX62338.1"/>
    <property type="molecule type" value="Genomic_DNA"/>
</dbReference>
<dbReference type="PANTHER" id="PTHR42103">
    <property type="entry name" value="ALPHA/BETA-HYDROLASES SUPERFAMILY PROTEIN"/>
    <property type="match status" value="1"/>
</dbReference>
<sequence>MRYDLLFSNSGFFMTLVNKLNTIGEHPFIFSGLAGQLEAVLTVPPNRHESYVALLGHPHSLQGGTMNNKVVTTMARAFKEIGIPSLRFNFRGVGQSEGSYDAGIGESNDMLALMRLWQQEKPTARFVLAGFSFGSYVAYRAAAQSEHELLITVAPPVHHYDYREFTPSPEPWLIMQGDEDEVVPLSLVLDFAAQSTPPLSVTRFAETSHFFHGKLLEFKDQLIKGISHAGLKL</sequence>
<dbReference type="AlphaFoldDB" id="A0A0W0U4Q6"/>
<protein>
    <submittedName>
        <fullName evidence="1">Alpha/beta superfamily transporter hydrolase</fullName>
    </submittedName>
    <submittedName>
        <fullName evidence="2">Transmembrane protein</fullName>
    </submittedName>
</protein>
<keyword evidence="3" id="KW-1185">Reference proteome</keyword>
<evidence type="ECO:0000313" key="4">
    <source>
        <dbReference type="Proteomes" id="UP000251942"/>
    </source>
</evidence>
<keyword evidence="2" id="KW-0812">Transmembrane</keyword>
<dbReference type="Proteomes" id="UP000251942">
    <property type="component" value="Unassembled WGS sequence"/>
</dbReference>
<dbReference type="Gene3D" id="3.40.50.1820">
    <property type="entry name" value="alpha/beta hydrolase"/>
    <property type="match status" value="1"/>
</dbReference>
<dbReference type="Proteomes" id="UP000054698">
    <property type="component" value="Unassembled WGS sequence"/>
</dbReference>
<keyword evidence="1" id="KW-0378">Hydrolase</keyword>
<dbReference type="InterPro" id="IPR029058">
    <property type="entry name" value="AB_hydrolase_fold"/>
</dbReference>
<gene>
    <name evidence="1" type="ORF">Lfee_0628</name>
    <name evidence="2" type="ORF">NCTC12022_03096</name>
</gene>
<evidence type="ECO:0000313" key="2">
    <source>
        <dbReference type="EMBL" id="SPX62338.1"/>
    </source>
</evidence>
<dbReference type="PANTHER" id="PTHR42103:SF2">
    <property type="entry name" value="AB HYDROLASE-1 DOMAIN-CONTAINING PROTEIN"/>
    <property type="match status" value="1"/>
</dbReference>
<accession>A0A0W0U4Q6</accession>
<reference evidence="1 3" key="1">
    <citation type="submission" date="2015-11" db="EMBL/GenBank/DDBJ databases">
        <title>Genomic analysis of 38 Legionella species identifies large and diverse effector repertoires.</title>
        <authorList>
            <person name="Burstein D."/>
            <person name="Amaro F."/>
            <person name="Zusman T."/>
            <person name="Lifshitz Z."/>
            <person name="Cohen O."/>
            <person name="Gilbert J.A."/>
            <person name="Pupko T."/>
            <person name="Shuman H.A."/>
            <person name="Segal G."/>
        </authorList>
    </citation>
    <scope>NUCLEOTIDE SEQUENCE [LARGE SCALE GENOMIC DNA]</scope>
    <source>
        <strain evidence="1 3">WO-44C</strain>
    </source>
</reference>
<reference evidence="2 4" key="2">
    <citation type="submission" date="2018-06" db="EMBL/GenBank/DDBJ databases">
        <authorList>
            <consortium name="Pathogen Informatics"/>
            <person name="Doyle S."/>
        </authorList>
    </citation>
    <scope>NUCLEOTIDE SEQUENCE [LARGE SCALE GENOMIC DNA]</scope>
    <source>
        <strain evidence="2 4">NCTC12022</strain>
    </source>
</reference>
<keyword evidence="2" id="KW-0472">Membrane</keyword>
<evidence type="ECO:0000313" key="3">
    <source>
        <dbReference type="Proteomes" id="UP000054698"/>
    </source>
</evidence>
<evidence type="ECO:0000313" key="1">
    <source>
        <dbReference type="EMBL" id="KTD03012.1"/>
    </source>
</evidence>
<dbReference type="STRING" id="453.Lfee_0628"/>